<sequence>MTFITGVTGAFVGVQDFAPHLEFWSGELGWDNCKSGVISAEVAKKVYNVEGEIEVKVLCAAGSDTGQVYLFRTQNADSLTARHPHTSELGFHALDLYTKDSAATYQQMSKAGHKWVREPEAYQVPLGETVVEITEAFLFGPEGTAVVFVEAKNARVTKAWEANPNLPYTELTSVVCGVRDLEGLTAFFGPEGLGMAKWYDVSFTSEGLNKMAQLPADAEITLVFLAGESTARIEVIKVNNVEPPRDLRVEQRPGKALGHAGWSFKTHDLDGALEVVTKQGGVVLSAPIVTDDPIHGKARLASAETPEGAFIELWESI</sequence>
<dbReference type="InterPro" id="IPR037523">
    <property type="entry name" value="VOC_core"/>
</dbReference>
<dbReference type="PROSITE" id="PS51819">
    <property type="entry name" value="VOC"/>
    <property type="match status" value="1"/>
</dbReference>
<organism evidence="2">
    <name type="scientific">freshwater metagenome</name>
    <dbReference type="NCBI Taxonomy" id="449393"/>
    <lineage>
        <taxon>unclassified sequences</taxon>
        <taxon>metagenomes</taxon>
        <taxon>ecological metagenomes</taxon>
    </lineage>
</organism>
<accession>A0A6J6NCP1</accession>
<reference evidence="2" key="1">
    <citation type="submission" date="2020-05" db="EMBL/GenBank/DDBJ databases">
        <authorList>
            <person name="Chiriac C."/>
            <person name="Salcher M."/>
            <person name="Ghai R."/>
            <person name="Kavagutti S V."/>
        </authorList>
    </citation>
    <scope>NUCLEOTIDE SEQUENCE</scope>
</reference>
<evidence type="ECO:0000313" key="3">
    <source>
        <dbReference type="EMBL" id="CAB4690542.1"/>
    </source>
</evidence>
<name>A0A6J6NCP1_9ZZZZ</name>
<dbReference type="EMBL" id="CAEZXN010000008">
    <property type="protein sequence ID" value="CAB4690542.1"/>
    <property type="molecule type" value="Genomic_DNA"/>
</dbReference>
<gene>
    <name evidence="2" type="ORF">UFOPK2342_01363</name>
    <name evidence="3" type="ORF">UFOPK2423_00549</name>
    <name evidence="4" type="ORF">UFOPK3266_00992</name>
    <name evidence="5" type="ORF">UFOPK4367_00155</name>
</gene>
<dbReference type="EMBL" id="CAFBAA010000023">
    <property type="protein sequence ID" value="CAB4843841.1"/>
    <property type="molecule type" value="Genomic_DNA"/>
</dbReference>
<evidence type="ECO:0000313" key="5">
    <source>
        <dbReference type="EMBL" id="CAB5071572.1"/>
    </source>
</evidence>
<protein>
    <submittedName>
        <fullName evidence="2">Unannotated protein</fullName>
    </submittedName>
</protein>
<proteinExistence type="predicted"/>
<dbReference type="EMBL" id="CAEZXB010000032">
    <property type="protein sequence ID" value="CAB4683972.1"/>
    <property type="molecule type" value="Genomic_DNA"/>
</dbReference>
<evidence type="ECO:0000313" key="4">
    <source>
        <dbReference type="EMBL" id="CAB4843841.1"/>
    </source>
</evidence>
<dbReference type="EMBL" id="CAFBRC010000006">
    <property type="protein sequence ID" value="CAB5071572.1"/>
    <property type="molecule type" value="Genomic_DNA"/>
</dbReference>
<evidence type="ECO:0000259" key="1">
    <source>
        <dbReference type="PROSITE" id="PS51819"/>
    </source>
</evidence>
<dbReference type="Gene3D" id="3.10.180.10">
    <property type="entry name" value="2,3-Dihydroxybiphenyl 1,2-Dioxygenase, domain 1"/>
    <property type="match status" value="2"/>
</dbReference>
<feature type="domain" description="VOC" evidence="1">
    <location>
        <begin position="170"/>
        <end position="316"/>
    </location>
</feature>
<dbReference type="SUPFAM" id="SSF54593">
    <property type="entry name" value="Glyoxalase/Bleomycin resistance protein/Dihydroxybiphenyl dioxygenase"/>
    <property type="match status" value="2"/>
</dbReference>
<dbReference type="AlphaFoldDB" id="A0A6J6NCP1"/>
<evidence type="ECO:0000313" key="2">
    <source>
        <dbReference type="EMBL" id="CAB4683972.1"/>
    </source>
</evidence>
<dbReference type="InterPro" id="IPR029068">
    <property type="entry name" value="Glyas_Bleomycin-R_OHBP_Dase"/>
</dbReference>